<proteinExistence type="predicted"/>
<reference evidence="1" key="1">
    <citation type="submission" date="2019-08" db="EMBL/GenBank/DDBJ databases">
        <authorList>
            <person name="Kucharzyk K."/>
            <person name="Murdoch R.W."/>
            <person name="Higgins S."/>
            <person name="Loffler F."/>
        </authorList>
    </citation>
    <scope>NUCLEOTIDE SEQUENCE</scope>
</reference>
<name>A0A645F383_9ZZZZ</name>
<gene>
    <name evidence="1" type="ORF">SDC9_154379</name>
</gene>
<dbReference type="AlphaFoldDB" id="A0A645F383"/>
<sequence>MTSGSPGSAPRDNAGKLSVTKLTHNKCIGLNGVAHPNSIAKNNATISPILQESKNTIDFFILLNIFLPSLIAATIVEKLSSVSTISAAPFATSVPVIPIATPMSAILSDGASLTPSPVIETIFPLDLNALTILTLCSGDTLANTLKSLTLRASSSSLILSSSAPNIA</sequence>
<accession>A0A645F383</accession>
<comment type="caution">
    <text evidence="1">The sequence shown here is derived from an EMBL/GenBank/DDBJ whole genome shotgun (WGS) entry which is preliminary data.</text>
</comment>
<dbReference type="EMBL" id="VSSQ01053075">
    <property type="protein sequence ID" value="MPN07113.1"/>
    <property type="molecule type" value="Genomic_DNA"/>
</dbReference>
<organism evidence="1">
    <name type="scientific">bioreactor metagenome</name>
    <dbReference type="NCBI Taxonomy" id="1076179"/>
    <lineage>
        <taxon>unclassified sequences</taxon>
        <taxon>metagenomes</taxon>
        <taxon>ecological metagenomes</taxon>
    </lineage>
</organism>
<evidence type="ECO:0000313" key="1">
    <source>
        <dbReference type="EMBL" id="MPN07113.1"/>
    </source>
</evidence>
<protein>
    <submittedName>
        <fullName evidence="1">Uncharacterized protein</fullName>
    </submittedName>
</protein>